<dbReference type="SUPFAM" id="SSF52833">
    <property type="entry name" value="Thioredoxin-like"/>
    <property type="match status" value="1"/>
</dbReference>
<gene>
    <name evidence="2" type="ORF">GCM10023205_82320</name>
</gene>
<dbReference type="EMBL" id="BAABHS010000062">
    <property type="protein sequence ID" value="GAA4996610.1"/>
    <property type="molecule type" value="Genomic_DNA"/>
</dbReference>
<dbReference type="Gene3D" id="3.40.30.10">
    <property type="entry name" value="Glutaredoxin"/>
    <property type="match status" value="1"/>
</dbReference>
<organism evidence="2 3">
    <name type="scientific">Yinghuangia aomiensis</name>
    <dbReference type="NCBI Taxonomy" id="676205"/>
    <lineage>
        <taxon>Bacteria</taxon>
        <taxon>Bacillati</taxon>
        <taxon>Actinomycetota</taxon>
        <taxon>Actinomycetes</taxon>
        <taxon>Kitasatosporales</taxon>
        <taxon>Streptomycetaceae</taxon>
        <taxon>Yinghuangia</taxon>
    </lineage>
</organism>
<feature type="domain" description="Thioredoxin" evidence="1">
    <location>
        <begin position="105"/>
        <end position="250"/>
    </location>
</feature>
<dbReference type="Proteomes" id="UP001500466">
    <property type="component" value="Unassembled WGS sequence"/>
</dbReference>
<dbReference type="InterPro" id="IPR000866">
    <property type="entry name" value="AhpC/TSA"/>
</dbReference>
<dbReference type="RefSeq" id="WP_345681018.1">
    <property type="nucleotide sequence ID" value="NZ_BAABHS010000062.1"/>
</dbReference>
<evidence type="ECO:0000313" key="3">
    <source>
        <dbReference type="Proteomes" id="UP001500466"/>
    </source>
</evidence>
<dbReference type="CDD" id="cd02966">
    <property type="entry name" value="TlpA_like_family"/>
    <property type="match status" value="1"/>
</dbReference>
<protein>
    <recommendedName>
        <fullName evidence="1">Thioredoxin domain-containing protein</fullName>
    </recommendedName>
</protein>
<dbReference type="PANTHER" id="PTHR42852">
    <property type="entry name" value="THIOL:DISULFIDE INTERCHANGE PROTEIN DSBE"/>
    <property type="match status" value="1"/>
</dbReference>
<keyword evidence="3" id="KW-1185">Reference proteome</keyword>
<accession>A0ABP9IGI2</accession>
<proteinExistence type="predicted"/>
<dbReference type="InterPro" id="IPR013766">
    <property type="entry name" value="Thioredoxin_domain"/>
</dbReference>
<dbReference type="InterPro" id="IPR050553">
    <property type="entry name" value="Thioredoxin_ResA/DsbE_sf"/>
</dbReference>
<reference evidence="3" key="1">
    <citation type="journal article" date="2019" name="Int. J. Syst. Evol. Microbiol.">
        <title>The Global Catalogue of Microorganisms (GCM) 10K type strain sequencing project: providing services to taxonomists for standard genome sequencing and annotation.</title>
        <authorList>
            <consortium name="The Broad Institute Genomics Platform"/>
            <consortium name="The Broad Institute Genome Sequencing Center for Infectious Disease"/>
            <person name="Wu L."/>
            <person name="Ma J."/>
        </authorList>
    </citation>
    <scope>NUCLEOTIDE SEQUENCE [LARGE SCALE GENOMIC DNA]</scope>
    <source>
        <strain evidence="3">JCM 17986</strain>
    </source>
</reference>
<evidence type="ECO:0000313" key="2">
    <source>
        <dbReference type="EMBL" id="GAA4996610.1"/>
    </source>
</evidence>
<dbReference type="InterPro" id="IPR036249">
    <property type="entry name" value="Thioredoxin-like_sf"/>
</dbReference>
<dbReference type="PROSITE" id="PS51352">
    <property type="entry name" value="THIOREDOXIN_2"/>
    <property type="match status" value="1"/>
</dbReference>
<evidence type="ECO:0000259" key="1">
    <source>
        <dbReference type="PROSITE" id="PS51352"/>
    </source>
</evidence>
<dbReference type="Pfam" id="PF00578">
    <property type="entry name" value="AhpC-TSA"/>
    <property type="match status" value="1"/>
</dbReference>
<sequence length="358" mass="39082">MDWTILDDGRATQVVAHVDTDPQAESTGSPLLTVDAVDATLGWTWQEYGWCRGDVCVPHTSGAPARRADGLVDLAGFAALLGRPYAIELGARVAVLGATPDGLGIGVDGEAPDFALPDLDGNRHRLSDLRGRKVAINFWASWCGCRWELPHWEARHRELADYGFTLLSVSLDHRVEDARPWIVEAQPTHPVLVDTEQRVAALYQVANVPTVVWVDEAGRVVRPNDTQYPSDTFTVFTDVPSGPAMAALRRWVVDGDSGLSPAEVAAHTPRPDAAGQQARTEAALAVWLTRNGHPDTARRRYERLAAEFPEHISLWRALMPLLDLDPLGEEFFIKAAALQEAGIPLARPLPLGDPEPTN</sequence>
<name>A0ABP9IGI2_9ACTN</name>
<dbReference type="PANTHER" id="PTHR42852:SF13">
    <property type="entry name" value="PROTEIN DIPZ"/>
    <property type="match status" value="1"/>
</dbReference>
<comment type="caution">
    <text evidence="2">The sequence shown here is derived from an EMBL/GenBank/DDBJ whole genome shotgun (WGS) entry which is preliminary data.</text>
</comment>